<name>A4BJV7_9GAMM</name>
<comment type="caution">
    <text evidence="1">The sequence shown here is derived from an EMBL/GenBank/DDBJ whole genome shotgun (WGS) entry which is preliminary data.</text>
</comment>
<accession>A4BJV7</accession>
<dbReference type="EMBL" id="AAOE01000038">
    <property type="protein sequence ID" value="EAR07558.1"/>
    <property type="molecule type" value="Genomic_DNA"/>
</dbReference>
<protein>
    <submittedName>
        <fullName evidence="1">Uncharacterized protein</fullName>
    </submittedName>
</protein>
<keyword evidence="2" id="KW-1185">Reference proteome</keyword>
<evidence type="ECO:0000313" key="1">
    <source>
        <dbReference type="EMBL" id="EAR07558.1"/>
    </source>
</evidence>
<gene>
    <name evidence="1" type="ORF">MED297_00015</name>
</gene>
<evidence type="ECO:0000313" key="2">
    <source>
        <dbReference type="Proteomes" id="UP000005953"/>
    </source>
</evidence>
<organism evidence="1 2">
    <name type="scientific">Reinekea blandensis MED297</name>
    <dbReference type="NCBI Taxonomy" id="314283"/>
    <lineage>
        <taxon>Bacteria</taxon>
        <taxon>Pseudomonadati</taxon>
        <taxon>Pseudomonadota</taxon>
        <taxon>Gammaproteobacteria</taxon>
        <taxon>Oceanospirillales</taxon>
        <taxon>Saccharospirillaceae</taxon>
        <taxon>Reinekea</taxon>
    </lineage>
</organism>
<reference evidence="1 2" key="1">
    <citation type="submission" date="2006-02" db="EMBL/GenBank/DDBJ databases">
        <authorList>
            <person name="Pinhassi J."/>
            <person name="Pedros-Alio C."/>
            <person name="Ferriera S."/>
            <person name="Johnson J."/>
            <person name="Kravitz S."/>
            <person name="Halpern A."/>
            <person name="Remington K."/>
            <person name="Beeson K."/>
            <person name="Tran B."/>
            <person name="Rogers Y.-H."/>
            <person name="Friedman R."/>
            <person name="Venter J.C."/>
        </authorList>
    </citation>
    <scope>NUCLEOTIDE SEQUENCE [LARGE SCALE GENOMIC DNA]</scope>
    <source>
        <strain evidence="1 2">MED297</strain>
    </source>
</reference>
<sequence>MGVQSSMVHNALMLNPNLLLRYSDPAYTHPTHADLRSLLESQGWGRKDVCNLVGVAYNAKNYQSPTVDKWLSGDPDAPSRISYAHWRLLLIEAGLV</sequence>
<dbReference type="HOGENOM" id="CLU_2357699_0_0_6"/>
<dbReference type="AlphaFoldDB" id="A4BJV7"/>
<dbReference type="Proteomes" id="UP000005953">
    <property type="component" value="Unassembled WGS sequence"/>
</dbReference>
<dbReference type="STRING" id="314283.MED297_00015"/>
<proteinExistence type="predicted"/>